<sequence length="54" mass="6371">MKIYVLKYEDTEKQTTVKNEFFNKKQLIDQINECAKKGFTILDVLESNLSSRLD</sequence>
<dbReference type="RefSeq" id="WP_169809807.1">
    <property type="nucleotide sequence ID" value="NZ_FQXL01000028.1"/>
</dbReference>
<dbReference type="AlphaFoldDB" id="A0A162S225"/>
<evidence type="ECO:0000313" key="1">
    <source>
        <dbReference type="EMBL" id="KZL90679.1"/>
    </source>
</evidence>
<dbReference type="STRING" id="1121326.CLMAG_35790"/>
<proteinExistence type="predicted"/>
<organism evidence="1 2">
    <name type="scientific">Clostridium magnum DSM 2767</name>
    <dbReference type="NCBI Taxonomy" id="1121326"/>
    <lineage>
        <taxon>Bacteria</taxon>
        <taxon>Bacillati</taxon>
        <taxon>Bacillota</taxon>
        <taxon>Clostridia</taxon>
        <taxon>Eubacteriales</taxon>
        <taxon>Clostridiaceae</taxon>
        <taxon>Clostridium</taxon>
    </lineage>
</organism>
<dbReference type="PATRIC" id="fig|1121326.3.peg.3623"/>
<comment type="caution">
    <text evidence="1">The sequence shown here is derived from an EMBL/GenBank/DDBJ whole genome shotgun (WGS) entry which is preliminary data.</text>
</comment>
<name>A0A162S225_9CLOT</name>
<accession>A0A162S225</accession>
<protein>
    <submittedName>
        <fullName evidence="1">Uncharacterized protein</fullName>
    </submittedName>
</protein>
<keyword evidence="2" id="KW-1185">Reference proteome</keyword>
<reference evidence="1 2" key="1">
    <citation type="submission" date="2016-04" db="EMBL/GenBank/DDBJ databases">
        <title>Genome sequence of Clostridium magnum DSM 2767.</title>
        <authorList>
            <person name="Poehlein A."/>
            <person name="Uhlig R."/>
            <person name="Fischer R."/>
            <person name="Bahl H."/>
            <person name="Daniel R."/>
        </authorList>
    </citation>
    <scope>NUCLEOTIDE SEQUENCE [LARGE SCALE GENOMIC DNA]</scope>
    <source>
        <strain evidence="1 2">DSM 2767</strain>
    </source>
</reference>
<gene>
    <name evidence="1" type="ORF">CLMAG_35790</name>
</gene>
<evidence type="ECO:0000313" key="2">
    <source>
        <dbReference type="Proteomes" id="UP000076603"/>
    </source>
</evidence>
<dbReference type="Proteomes" id="UP000076603">
    <property type="component" value="Unassembled WGS sequence"/>
</dbReference>
<dbReference type="EMBL" id="LWAE01000004">
    <property type="protein sequence ID" value="KZL90679.1"/>
    <property type="molecule type" value="Genomic_DNA"/>
</dbReference>